<gene>
    <name evidence="3" type="ORF">CIB84_004295</name>
</gene>
<protein>
    <submittedName>
        <fullName evidence="3">Uncharacterized protein</fullName>
    </submittedName>
</protein>
<accession>A0A2P4T6G0</accession>
<keyword evidence="1" id="KW-0808">Transferase</keyword>
<dbReference type="GO" id="GO:0006048">
    <property type="term" value="P:UDP-N-acetylglucosamine biosynthetic process"/>
    <property type="evidence" value="ECO:0007669"/>
    <property type="project" value="TreeGrafter"/>
</dbReference>
<dbReference type="SUPFAM" id="SSF53448">
    <property type="entry name" value="Nucleotide-diphospho-sugar transferases"/>
    <property type="match status" value="1"/>
</dbReference>
<dbReference type="InterPro" id="IPR029044">
    <property type="entry name" value="Nucleotide-diphossugar_trans"/>
</dbReference>
<keyword evidence="2" id="KW-0548">Nucleotidyltransferase</keyword>
<keyword evidence="4" id="KW-1185">Reference proteome</keyword>
<dbReference type="Proteomes" id="UP000237246">
    <property type="component" value="Unassembled WGS sequence"/>
</dbReference>
<dbReference type="OrthoDB" id="532420at2759"/>
<name>A0A2P4T6G0_BAMTH</name>
<dbReference type="Pfam" id="PF01704">
    <property type="entry name" value="UDPGP"/>
    <property type="match status" value="2"/>
</dbReference>
<dbReference type="GO" id="GO:0003977">
    <property type="term" value="F:UDP-N-acetylglucosamine diphosphorylase activity"/>
    <property type="evidence" value="ECO:0007669"/>
    <property type="project" value="TreeGrafter"/>
</dbReference>
<evidence type="ECO:0000313" key="3">
    <source>
        <dbReference type="EMBL" id="POI31954.1"/>
    </source>
</evidence>
<reference evidence="3 4" key="1">
    <citation type="submission" date="2018-01" db="EMBL/GenBank/DDBJ databases">
        <title>Comparison of the Chinese Bamboo Partridge and Red Junglefowl genome sequences highlights the importance of demography in genome evolution.</title>
        <authorList>
            <person name="Tiley G.P."/>
            <person name="Kimball R.T."/>
            <person name="Braun E.L."/>
            <person name="Burleigh J.G."/>
        </authorList>
    </citation>
    <scope>NUCLEOTIDE SEQUENCE [LARGE SCALE GENOMIC DNA]</scope>
    <source>
        <strain evidence="3">RTK389</strain>
        <tissue evidence="3">Blood</tissue>
    </source>
</reference>
<evidence type="ECO:0000256" key="2">
    <source>
        <dbReference type="ARBA" id="ARBA00022695"/>
    </source>
</evidence>
<dbReference type="AlphaFoldDB" id="A0A2P4T6G0"/>
<dbReference type="FunFam" id="3.90.550.10:FF:000360">
    <property type="entry name" value="UDP-N-acetylglucosamine pyrophosphorylase 1"/>
    <property type="match status" value="1"/>
</dbReference>
<dbReference type="InterPro" id="IPR002618">
    <property type="entry name" value="UDPGP_fam"/>
</dbReference>
<dbReference type="CDD" id="cd04193">
    <property type="entry name" value="UDPGlcNAc_PPase"/>
    <property type="match status" value="1"/>
</dbReference>
<dbReference type="InterPro" id="IPR039741">
    <property type="entry name" value="UDP-sugar_pyrophosphorylase"/>
</dbReference>
<proteinExistence type="predicted"/>
<organism evidence="3 4">
    <name type="scientific">Bambusicola thoracicus</name>
    <name type="common">Chinese bamboo-partridge</name>
    <name type="synonym">Perdix thoracica</name>
    <dbReference type="NCBI Taxonomy" id="9083"/>
    <lineage>
        <taxon>Eukaryota</taxon>
        <taxon>Metazoa</taxon>
        <taxon>Chordata</taxon>
        <taxon>Craniata</taxon>
        <taxon>Vertebrata</taxon>
        <taxon>Euteleostomi</taxon>
        <taxon>Archelosauria</taxon>
        <taxon>Archosauria</taxon>
        <taxon>Dinosauria</taxon>
        <taxon>Saurischia</taxon>
        <taxon>Theropoda</taxon>
        <taxon>Coelurosauria</taxon>
        <taxon>Aves</taxon>
        <taxon>Neognathae</taxon>
        <taxon>Galloanserae</taxon>
        <taxon>Galliformes</taxon>
        <taxon>Phasianidae</taxon>
        <taxon>Perdicinae</taxon>
        <taxon>Bambusicola</taxon>
    </lineage>
</organism>
<comment type="caution">
    <text evidence="3">The sequence shown here is derived from an EMBL/GenBank/DDBJ whole genome shotgun (WGS) entry which is preliminary data.</text>
</comment>
<evidence type="ECO:0000256" key="1">
    <source>
        <dbReference type="ARBA" id="ARBA00022679"/>
    </source>
</evidence>
<evidence type="ECO:0000313" key="4">
    <source>
        <dbReference type="Proteomes" id="UP000237246"/>
    </source>
</evidence>
<dbReference type="PANTHER" id="PTHR11952">
    <property type="entry name" value="UDP- GLUCOSE PYROPHOSPHORYLASE"/>
    <property type="match status" value="1"/>
</dbReference>
<sequence length="422" mass="47335">MEPPEEVRARLERAGQSHLLRFWAELDPEQRAELLAALPPGLGEHCRLAAACARPREHPERLDGRVEPLPAALLGSARHCGPAALQRWEDEGLHQISQNKVAVLLLAGGQGTRLGVSYPKGMYDVGLPSGKTLYQIQAERIRKVEQLAGQRHHCKCTIPWVWEGWRSVYVSCHQDGTVSYKQETEDGNGGLYRALVDNKILDDMKQRGIQYVHVYCVDNILVKMADPVFIGFCVSKGADCGAKVVEKAYPTEPIGVVCRMDGVSHVVVEYSEISPETAQQRRPDGGLMYSVGNICNHFFTVEFLQTVAQKHESQLKHHVAIKKVPYIDEEGNLVKPLKPNGIKLEKFVFDVFQFSKNFVAFEVVREEEFSPLKNADTAETDNPTTARRSLLAQHYRWALKAGATFLDEDGCRIPEKLRCEPQ</sequence>
<dbReference type="PANTHER" id="PTHR11952:SF6">
    <property type="entry name" value="UDP-N-ACETYLHEXOSAMINE PYROPHOSPHORYLASE-LIKE PROTEIN 1"/>
    <property type="match status" value="1"/>
</dbReference>
<dbReference type="Gene3D" id="3.90.550.10">
    <property type="entry name" value="Spore Coat Polysaccharide Biosynthesis Protein SpsA, Chain A"/>
    <property type="match status" value="2"/>
</dbReference>
<dbReference type="EMBL" id="PPHD01007132">
    <property type="protein sequence ID" value="POI31954.1"/>
    <property type="molecule type" value="Genomic_DNA"/>
</dbReference>